<keyword evidence="7" id="KW-0479">Metal-binding</keyword>
<protein>
    <submittedName>
        <fullName evidence="11">Uncharacterized protein</fullName>
    </submittedName>
</protein>
<dbReference type="SUPFAM" id="SSF161070">
    <property type="entry name" value="SNF-like"/>
    <property type="match status" value="1"/>
</dbReference>
<feature type="transmembrane region" description="Helical" evidence="10">
    <location>
        <begin position="52"/>
        <end position="70"/>
    </location>
</feature>
<dbReference type="EMBL" id="WIXE01002580">
    <property type="protein sequence ID" value="KAK5984680.1"/>
    <property type="molecule type" value="Genomic_DNA"/>
</dbReference>
<dbReference type="PANTHER" id="PTHR11616:SF326">
    <property type="entry name" value="SODIUM-DEPENDENT TRANSPORTER SNF-5"/>
    <property type="match status" value="1"/>
</dbReference>
<keyword evidence="12" id="KW-1185">Reference proteome</keyword>
<dbReference type="Pfam" id="PF00209">
    <property type="entry name" value="SNF"/>
    <property type="match status" value="1"/>
</dbReference>
<comment type="caution">
    <text evidence="11">The sequence shown here is derived from an EMBL/GenBank/DDBJ whole genome shotgun (WGS) entry which is preliminary data.</text>
</comment>
<dbReference type="InterPro" id="IPR000175">
    <property type="entry name" value="Na/ntran_symport"/>
</dbReference>
<evidence type="ECO:0000256" key="7">
    <source>
        <dbReference type="PIRSR" id="PIRSR600175-1"/>
    </source>
</evidence>
<dbReference type="GO" id="GO:0005886">
    <property type="term" value="C:plasma membrane"/>
    <property type="evidence" value="ECO:0007669"/>
    <property type="project" value="TreeGrafter"/>
</dbReference>
<feature type="disulfide bond" evidence="8">
    <location>
        <begin position="99"/>
        <end position="111"/>
    </location>
</feature>
<evidence type="ECO:0000256" key="8">
    <source>
        <dbReference type="PIRSR" id="PIRSR600175-2"/>
    </source>
</evidence>
<accession>A0AAN8G1N7</accession>
<evidence type="ECO:0000256" key="3">
    <source>
        <dbReference type="ARBA" id="ARBA00022692"/>
    </source>
</evidence>
<keyword evidence="6 10" id="KW-0472">Membrane</keyword>
<feature type="transmembrane region" description="Helical" evidence="10">
    <location>
        <begin position="195"/>
        <end position="213"/>
    </location>
</feature>
<reference evidence="11 12" key="1">
    <citation type="submission" date="2019-10" db="EMBL/GenBank/DDBJ databases">
        <title>Assembly and Annotation for the nematode Trichostrongylus colubriformis.</title>
        <authorList>
            <person name="Martin J."/>
        </authorList>
    </citation>
    <scope>NUCLEOTIDE SEQUENCE [LARGE SCALE GENOMIC DNA]</scope>
    <source>
        <strain evidence="11">G859</strain>
        <tissue evidence="11">Whole worm</tissue>
    </source>
</reference>
<dbReference type="PANTHER" id="PTHR11616">
    <property type="entry name" value="SODIUM/CHLORIDE DEPENDENT TRANSPORTER"/>
    <property type="match status" value="1"/>
</dbReference>
<dbReference type="Proteomes" id="UP001331761">
    <property type="component" value="Unassembled WGS sequence"/>
</dbReference>
<feature type="transmembrane region" description="Helical" evidence="10">
    <location>
        <begin position="381"/>
        <end position="404"/>
    </location>
</feature>
<feature type="transmembrane region" description="Helical" evidence="10">
    <location>
        <begin position="410"/>
        <end position="431"/>
    </location>
</feature>
<evidence type="ECO:0000256" key="2">
    <source>
        <dbReference type="ARBA" id="ARBA00022448"/>
    </source>
</evidence>
<feature type="region of interest" description="Disordered" evidence="9">
    <location>
        <begin position="564"/>
        <end position="659"/>
    </location>
</feature>
<evidence type="ECO:0000313" key="11">
    <source>
        <dbReference type="EMBL" id="KAK5984680.1"/>
    </source>
</evidence>
<keyword evidence="4" id="KW-0769">Symport</keyword>
<keyword evidence="7" id="KW-0915">Sodium</keyword>
<keyword evidence="5 10" id="KW-1133">Transmembrane helix</keyword>
<evidence type="ECO:0000256" key="5">
    <source>
        <dbReference type="ARBA" id="ARBA00022989"/>
    </source>
</evidence>
<evidence type="ECO:0000313" key="12">
    <source>
        <dbReference type="Proteomes" id="UP001331761"/>
    </source>
</evidence>
<evidence type="ECO:0000256" key="10">
    <source>
        <dbReference type="SAM" id="Phobius"/>
    </source>
</evidence>
<organism evidence="11 12">
    <name type="scientific">Trichostrongylus colubriformis</name>
    <name type="common">Black scour worm</name>
    <dbReference type="NCBI Taxonomy" id="6319"/>
    <lineage>
        <taxon>Eukaryota</taxon>
        <taxon>Metazoa</taxon>
        <taxon>Ecdysozoa</taxon>
        <taxon>Nematoda</taxon>
        <taxon>Chromadorea</taxon>
        <taxon>Rhabditida</taxon>
        <taxon>Rhabditina</taxon>
        <taxon>Rhabditomorpha</taxon>
        <taxon>Strongyloidea</taxon>
        <taxon>Trichostrongylidae</taxon>
        <taxon>Trichostrongylus</taxon>
    </lineage>
</organism>
<feature type="transmembrane region" description="Helical" evidence="10">
    <location>
        <begin position="509"/>
        <end position="530"/>
    </location>
</feature>
<dbReference type="AlphaFoldDB" id="A0AAN8G1N7"/>
<dbReference type="GO" id="GO:0046872">
    <property type="term" value="F:metal ion binding"/>
    <property type="evidence" value="ECO:0007669"/>
    <property type="project" value="UniProtKB-KW"/>
</dbReference>
<evidence type="ECO:0000256" key="6">
    <source>
        <dbReference type="ARBA" id="ARBA00023136"/>
    </source>
</evidence>
<feature type="compositionally biased region" description="Acidic residues" evidence="9">
    <location>
        <begin position="650"/>
        <end position="659"/>
    </location>
</feature>
<gene>
    <name evidence="11" type="ORF">GCK32_005973</name>
</gene>
<dbReference type="GO" id="GO:0043005">
    <property type="term" value="C:neuron projection"/>
    <property type="evidence" value="ECO:0007669"/>
    <property type="project" value="TreeGrafter"/>
</dbReference>
<feature type="compositionally biased region" description="Basic and acidic residues" evidence="9">
    <location>
        <begin position="564"/>
        <end position="600"/>
    </location>
</feature>
<evidence type="ECO:0000256" key="4">
    <source>
        <dbReference type="ARBA" id="ARBA00022847"/>
    </source>
</evidence>
<name>A0AAN8G1N7_TRICO</name>
<feature type="transmembrane region" description="Helical" evidence="10">
    <location>
        <begin position="12"/>
        <end position="32"/>
    </location>
</feature>
<dbReference type="GO" id="GO:0005332">
    <property type="term" value="F:gamma-aminobutyric acid:sodium:chloride symporter activity"/>
    <property type="evidence" value="ECO:0007669"/>
    <property type="project" value="TreeGrafter"/>
</dbReference>
<dbReference type="InterPro" id="IPR037272">
    <property type="entry name" value="SNS_sf"/>
</dbReference>
<keyword evidence="3 10" id="KW-0812">Transmembrane</keyword>
<evidence type="ECO:0000256" key="9">
    <source>
        <dbReference type="SAM" id="MobiDB-lite"/>
    </source>
</evidence>
<sequence>MFSFPIIVLRNGGYFFLIIHFLFAFFISFPILHLELFVSQHLHCGIVKSFRLYGYGYTGIGISILLLTVANQNQAIHNGYYLLSHLTKLSDGVRPIVDCILSSYIDNRTECESLFNNQLCADQSMGNLFLNGACTNVTGSGDILFERGRDVQTTVITYVKKFMKDTQEHVNYAIVVFEYAFLFFCACIGAKGLRIVLISVYVFVVIFFITMMWNMPPLAEVLSILWMSTNPVFLFRMETYLSAFRMSVQTYGLCVFGIFCLSSFRNRNGRSYQTTMMVFWLMMITSGFALLTIMIMMLKANDLDFKYVSTRTSISTNLEGIRFAVAAMTEYASLVSKKPENWLYLYYILFLMMDLTSVFGGIFVIYALIRDFCPRFGRIHERLVVFAYFSIQCFFYVFVTIRFADGEKTMGASVVSFSKYILICAEILVFVHSHGVHEFEIDVVDALGERGGQWNCSNPTSLMSAYYYSLIALVAMQAIESNRLNGWLQFRSLYDQVPEVVDPQTMTKFVASLIPLILPLVICFFLLSCAPRDMEISELFSVTEAHPAFKRVKGAFLAQEMIGDHLLDRTPPDERTELSAPSEEKKSGSDKGKKDVEEHTAPSGMDSTEISETTAKESREKTQSAPKTALAVSARRDRSKTGTHQGVDQETQEDLDTTP</sequence>
<comment type="subcellular location">
    <subcellularLocation>
        <location evidence="1">Membrane</location>
        <topology evidence="1">Multi-pass membrane protein</topology>
    </subcellularLocation>
</comment>
<feature type="binding site" evidence="7">
    <location>
        <position position="357"/>
    </location>
    <ligand>
        <name>Na(+)</name>
        <dbReference type="ChEBI" id="CHEBI:29101"/>
        <label>1</label>
    </ligand>
</feature>
<dbReference type="PROSITE" id="PS50267">
    <property type="entry name" value="NA_NEUROTRAN_SYMP_3"/>
    <property type="match status" value="1"/>
</dbReference>
<keyword evidence="8" id="KW-1015">Disulfide bond</keyword>
<feature type="transmembrane region" description="Helical" evidence="10">
    <location>
        <begin position="276"/>
        <end position="298"/>
    </location>
</feature>
<feature type="transmembrane region" description="Helical" evidence="10">
    <location>
        <begin position="344"/>
        <end position="369"/>
    </location>
</feature>
<evidence type="ECO:0000256" key="1">
    <source>
        <dbReference type="ARBA" id="ARBA00004141"/>
    </source>
</evidence>
<proteinExistence type="predicted"/>
<feature type="transmembrane region" description="Helical" evidence="10">
    <location>
        <begin position="243"/>
        <end position="264"/>
    </location>
</feature>
<keyword evidence="2" id="KW-0813">Transport</keyword>